<evidence type="ECO:0000256" key="1">
    <source>
        <dbReference type="SAM" id="MobiDB-lite"/>
    </source>
</evidence>
<dbReference type="PANTHER" id="PTHR34883">
    <property type="entry name" value="SERINE-RICH PROTEIN, PUTATIVE-RELATED-RELATED"/>
    <property type="match status" value="1"/>
</dbReference>
<dbReference type="CDD" id="cd12087">
    <property type="entry name" value="TM_EGFR-like"/>
    <property type="match status" value="1"/>
</dbReference>
<proteinExistence type="predicted"/>
<keyword evidence="4" id="KW-1185">Reference proteome</keyword>
<evidence type="ECO:0000313" key="3">
    <source>
        <dbReference type="EMBL" id="TGZ78650.1"/>
    </source>
</evidence>
<evidence type="ECO:0000256" key="2">
    <source>
        <dbReference type="SAM" id="Phobius"/>
    </source>
</evidence>
<feature type="region of interest" description="Disordered" evidence="1">
    <location>
        <begin position="1"/>
        <end position="33"/>
    </location>
</feature>
<gene>
    <name evidence="3" type="ORF">EX30DRAFT_373663</name>
</gene>
<name>A0A4S2MNG4_9PEZI</name>
<feature type="region of interest" description="Disordered" evidence="1">
    <location>
        <begin position="310"/>
        <end position="350"/>
    </location>
</feature>
<dbReference type="PANTHER" id="PTHR34883:SF8">
    <property type="entry name" value="EXTRACELLULAR SERINE-RICH PROTEIN (AFU_ORTHOLOGUE AFUA_6G00670)"/>
    <property type="match status" value="1"/>
</dbReference>
<dbReference type="OrthoDB" id="2331100at2759"/>
<reference evidence="3 4" key="1">
    <citation type="submission" date="2019-04" db="EMBL/GenBank/DDBJ databases">
        <title>Comparative genomics and transcriptomics to analyze fruiting body development in filamentous ascomycetes.</title>
        <authorList>
            <consortium name="DOE Joint Genome Institute"/>
            <person name="Lutkenhaus R."/>
            <person name="Traeger S."/>
            <person name="Breuer J."/>
            <person name="Kuo A."/>
            <person name="Lipzen A."/>
            <person name="Pangilinan J."/>
            <person name="Dilworth D."/>
            <person name="Sandor L."/>
            <person name="Poggeler S."/>
            <person name="Barry K."/>
            <person name="Grigoriev I.V."/>
            <person name="Nowrousian M."/>
        </authorList>
    </citation>
    <scope>NUCLEOTIDE SEQUENCE [LARGE SCALE GENOMIC DNA]</scope>
    <source>
        <strain evidence="3 4">CBS 389.68</strain>
    </source>
</reference>
<dbReference type="SUPFAM" id="SSF49503">
    <property type="entry name" value="Cupredoxins"/>
    <property type="match status" value="1"/>
</dbReference>
<feature type="compositionally biased region" description="Polar residues" evidence="1">
    <location>
        <begin position="324"/>
        <end position="340"/>
    </location>
</feature>
<dbReference type="AlphaFoldDB" id="A0A4S2MNG4"/>
<sequence>MSQSSGTSSSTTATRTRSASASATSTGPAATHTIKVGWPIGDHKMTPEQTTAKKGDTILFEFWPKNHSVVMMDDSTPCIPYNKVKTLPVGSALWWSGFFPFESDDVNDRAYNTRTYTVTLDTEDPVWFYCSQTESCEDYGMIGVVNNREGDDYFQEIKARAISKDYSLSPGESIPEEGGPKTNPSSSSTPDSSSSSLSPGAIAGIVIGGVAALALIGILFFLLGRRKKSAPAASTLPPANPHHSLTPGMGHDPYSPMMQTASPVTPLSMMNTGATGYTEPPGYEGAQRLSVMSGGTVGGAYGKQGHLSGVGEAGVTGDEENGWVQGNRNRLSELPSNSQEPVEIYTQERR</sequence>
<feature type="compositionally biased region" description="Low complexity" evidence="1">
    <location>
        <begin position="184"/>
        <end position="195"/>
    </location>
</feature>
<dbReference type="STRING" id="341454.A0A4S2MNG4"/>
<dbReference type="CDD" id="cd00920">
    <property type="entry name" value="Cupredoxin"/>
    <property type="match status" value="1"/>
</dbReference>
<keyword evidence="2" id="KW-0472">Membrane</keyword>
<organism evidence="3 4">
    <name type="scientific">Ascodesmis nigricans</name>
    <dbReference type="NCBI Taxonomy" id="341454"/>
    <lineage>
        <taxon>Eukaryota</taxon>
        <taxon>Fungi</taxon>
        <taxon>Dikarya</taxon>
        <taxon>Ascomycota</taxon>
        <taxon>Pezizomycotina</taxon>
        <taxon>Pezizomycetes</taxon>
        <taxon>Pezizales</taxon>
        <taxon>Ascodesmidaceae</taxon>
        <taxon>Ascodesmis</taxon>
    </lineage>
</organism>
<keyword evidence="2" id="KW-0812">Transmembrane</keyword>
<protein>
    <recommendedName>
        <fullName evidence="5">Cupredoxin</fullName>
    </recommendedName>
</protein>
<feature type="region of interest" description="Disordered" evidence="1">
    <location>
        <begin position="231"/>
        <end position="250"/>
    </location>
</feature>
<dbReference type="Gene3D" id="2.60.40.420">
    <property type="entry name" value="Cupredoxins - blue copper proteins"/>
    <property type="match status" value="1"/>
</dbReference>
<accession>A0A4S2MNG4</accession>
<dbReference type="EMBL" id="ML220139">
    <property type="protein sequence ID" value="TGZ78650.1"/>
    <property type="molecule type" value="Genomic_DNA"/>
</dbReference>
<evidence type="ECO:0008006" key="5">
    <source>
        <dbReference type="Google" id="ProtNLM"/>
    </source>
</evidence>
<dbReference type="InParanoid" id="A0A4S2MNG4"/>
<feature type="region of interest" description="Disordered" evidence="1">
    <location>
        <begin position="168"/>
        <end position="195"/>
    </location>
</feature>
<evidence type="ECO:0000313" key="4">
    <source>
        <dbReference type="Proteomes" id="UP000298138"/>
    </source>
</evidence>
<feature type="transmembrane region" description="Helical" evidence="2">
    <location>
        <begin position="201"/>
        <end position="223"/>
    </location>
</feature>
<dbReference type="InterPro" id="IPR008972">
    <property type="entry name" value="Cupredoxin"/>
</dbReference>
<dbReference type="Proteomes" id="UP000298138">
    <property type="component" value="Unassembled WGS sequence"/>
</dbReference>
<keyword evidence="2" id="KW-1133">Transmembrane helix</keyword>
<dbReference type="InterPro" id="IPR052953">
    <property type="entry name" value="Ser-rich/MCO-related"/>
</dbReference>